<proteinExistence type="inferred from homology"/>
<sequence length="191" mass="20483">MIRAFSFPSSPERGRLRGWLEGTLAGLCELHLLRERQERRVRQALRLAAESPSKAGDGEAGLGCPLLLASPRVNLSVLPVLQDALPGLMWELEQQLGLLRLCPEKPSGEATETDSWPSSGFYEGPQSAIASDSPASCFGDSSFSFPSASGSYSRIGRPESVFGYASERPKSVGEWSWGGVALDPGSATPWS</sequence>
<dbReference type="InterPro" id="IPR024843">
    <property type="entry name" value="Dapper"/>
</dbReference>
<name>A0A8D2Q6J2_VARKO</name>
<dbReference type="PANTHER" id="PTHR15919:SF1">
    <property type="entry name" value="DAPPER HOMOLOG 3"/>
    <property type="match status" value="1"/>
</dbReference>
<evidence type="ECO:0000256" key="1">
    <source>
        <dbReference type="ARBA" id="ARBA00010807"/>
    </source>
</evidence>
<protein>
    <submittedName>
        <fullName evidence="3">Dishevelled binding antagonist of beta catenin 3</fullName>
    </submittedName>
</protein>
<dbReference type="AlphaFoldDB" id="A0A8D2Q6J2"/>
<dbReference type="GO" id="GO:0005737">
    <property type="term" value="C:cytoplasm"/>
    <property type="evidence" value="ECO:0007669"/>
    <property type="project" value="TreeGrafter"/>
</dbReference>
<keyword evidence="2" id="KW-0175">Coiled coil</keyword>
<reference evidence="3" key="1">
    <citation type="submission" date="2025-08" db="UniProtKB">
        <authorList>
            <consortium name="Ensembl"/>
        </authorList>
    </citation>
    <scope>IDENTIFICATION</scope>
</reference>
<reference evidence="3" key="2">
    <citation type="submission" date="2025-09" db="UniProtKB">
        <authorList>
            <consortium name="Ensembl"/>
        </authorList>
    </citation>
    <scope>IDENTIFICATION</scope>
</reference>
<evidence type="ECO:0000313" key="4">
    <source>
        <dbReference type="Proteomes" id="UP000694545"/>
    </source>
</evidence>
<dbReference type="PANTHER" id="PTHR15919">
    <property type="entry name" value="DAPPER-RELATED"/>
    <property type="match status" value="1"/>
</dbReference>
<keyword evidence="4" id="KW-1185">Reference proteome</keyword>
<dbReference type="GO" id="GO:0090090">
    <property type="term" value="P:negative regulation of canonical Wnt signaling pathway"/>
    <property type="evidence" value="ECO:0007669"/>
    <property type="project" value="TreeGrafter"/>
</dbReference>
<evidence type="ECO:0000313" key="3">
    <source>
        <dbReference type="Ensembl" id="ENSVKKP00000022503.1"/>
    </source>
</evidence>
<organism evidence="3 4">
    <name type="scientific">Varanus komodoensis</name>
    <name type="common">Komodo dragon</name>
    <dbReference type="NCBI Taxonomy" id="61221"/>
    <lineage>
        <taxon>Eukaryota</taxon>
        <taxon>Metazoa</taxon>
        <taxon>Chordata</taxon>
        <taxon>Craniata</taxon>
        <taxon>Vertebrata</taxon>
        <taxon>Euteleostomi</taxon>
        <taxon>Lepidosauria</taxon>
        <taxon>Squamata</taxon>
        <taxon>Bifurcata</taxon>
        <taxon>Unidentata</taxon>
        <taxon>Episquamata</taxon>
        <taxon>Toxicofera</taxon>
        <taxon>Anguimorpha</taxon>
        <taxon>Paleoanguimorpha</taxon>
        <taxon>Varanoidea</taxon>
        <taxon>Varanidae</taxon>
        <taxon>Varanus</taxon>
    </lineage>
</organism>
<dbReference type="Ensembl" id="ENSVKKT00000023061.1">
    <property type="protein sequence ID" value="ENSVKKP00000022503.1"/>
    <property type="gene ID" value="ENSVKKG00000014981.1"/>
</dbReference>
<comment type="similarity">
    <text evidence="1">Belongs to the dapper family.</text>
</comment>
<accession>A0A8D2Q6J2</accession>
<evidence type="ECO:0000256" key="2">
    <source>
        <dbReference type="ARBA" id="ARBA00023054"/>
    </source>
</evidence>
<dbReference type="Proteomes" id="UP000694545">
    <property type="component" value="Unplaced"/>
</dbReference>
<dbReference type="Pfam" id="PF15268">
    <property type="entry name" value="Dapper"/>
    <property type="match status" value="1"/>
</dbReference>